<name>A0A517P2W7_9BACT</name>
<keyword evidence="14" id="KW-0472">Membrane</keyword>
<comment type="similarity">
    <text evidence="3">Belongs to the cytochrome c-552 family.</text>
</comment>
<dbReference type="RefSeq" id="WP_145421497.1">
    <property type="nucleotide sequence ID" value="NZ_CP036526.1"/>
</dbReference>
<dbReference type="Pfam" id="PF14537">
    <property type="entry name" value="Cytochrom_c3_2"/>
    <property type="match status" value="2"/>
</dbReference>
<evidence type="ECO:0000256" key="14">
    <source>
        <dbReference type="SAM" id="Phobius"/>
    </source>
</evidence>
<dbReference type="GO" id="GO:0042279">
    <property type="term" value="F:nitrite reductase (cytochrome, ammonia-forming) activity"/>
    <property type="evidence" value="ECO:0007669"/>
    <property type="project" value="UniProtKB-EC"/>
</dbReference>
<dbReference type="InterPro" id="IPR036280">
    <property type="entry name" value="Multihaem_cyt_sf"/>
</dbReference>
<feature type="domain" description="Tetrahaem cytochrome" evidence="15">
    <location>
        <begin position="242"/>
        <end position="344"/>
    </location>
</feature>
<dbReference type="Proteomes" id="UP000319817">
    <property type="component" value="Chromosome"/>
</dbReference>
<dbReference type="InterPro" id="IPR012286">
    <property type="entry name" value="Tetrahaem_cytochrome"/>
</dbReference>
<evidence type="ECO:0000256" key="10">
    <source>
        <dbReference type="ARBA" id="ARBA00022982"/>
    </source>
</evidence>
<keyword evidence="9" id="KW-0106">Calcium</keyword>
<feature type="domain" description="Tetrahaem cytochrome" evidence="15">
    <location>
        <begin position="51"/>
        <end position="147"/>
    </location>
</feature>
<protein>
    <recommendedName>
        <fullName evidence="4">nitrite reductase (cytochrome; ammonia-forming)</fullName>
        <ecNumber evidence="4">1.7.2.2</ecNumber>
    </recommendedName>
</protein>
<dbReference type="AlphaFoldDB" id="A0A517P2W7"/>
<reference evidence="16 17" key="1">
    <citation type="submission" date="2019-02" db="EMBL/GenBank/DDBJ databases">
        <title>Deep-cultivation of Planctomycetes and their phenomic and genomic characterization uncovers novel biology.</title>
        <authorList>
            <person name="Wiegand S."/>
            <person name="Jogler M."/>
            <person name="Boedeker C."/>
            <person name="Pinto D."/>
            <person name="Vollmers J."/>
            <person name="Rivas-Marin E."/>
            <person name="Kohn T."/>
            <person name="Peeters S.H."/>
            <person name="Heuer A."/>
            <person name="Rast P."/>
            <person name="Oberbeckmann S."/>
            <person name="Bunk B."/>
            <person name="Jeske O."/>
            <person name="Meyerdierks A."/>
            <person name="Storesund J.E."/>
            <person name="Kallscheuer N."/>
            <person name="Luecker S."/>
            <person name="Lage O.M."/>
            <person name="Pohl T."/>
            <person name="Merkel B.J."/>
            <person name="Hornburger P."/>
            <person name="Mueller R.-W."/>
            <person name="Bruemmer F."/>
            <person name="Labrenz M."/>
            <person name="Spormann A.M."/>
            <person name="Op den Camp H."/>
            <person name="Overmann J."/>
            <person name="Amann R."/>
            <person name="Jetten M.S.M."/>
            <person name="Mascher T."/>
            <person name="Medema M.H."/>
            <person name="Devos D.P."/>
            <person name="Kaster A.-K."/>
            <person name="Ovreas L."/>
            <person name="Rohde M."/>
            <person name="Galperin M.Y."/>
            <person name="Jogler C."/>
        </authorList>
    </citation>
    <scope>NUCLEOTIDE SEQUENCE [LARGE SCALE GENOMIC DNA]</scope>
    <source>
        <strain evidence="16 17">K23_9</strain>
    </source>
</reference>
<dbReference type="PANTHER" id="PTHR30633:SF0">
    <property type="entry name" value="CYTOCHROME C-552"/>
    <property type="match status" value="1"/>
</dbReference>
<keyword evidence="11" id="KW-0560">Oxidoreductase</keyword>
<dbReference type="Gene3D" id="1.10.1130.10">
    <property type="entry name" value="Flavocytochrome C3, Chain A"/>
    <property type="match status" value="3"/>
</dbReference>
<evidence type="ECO:0000256" key="3">
    <source>
        <dbReference type="ARBA" id="ARBA00009288"/>
    </source>
</evidence>
<keyword evidence="8" id="KW-0732">Signal</keyword>
<evidence type="ECO:0000313" key="17">
    <source>
        <dbReference type="Proteomes" id="UP000319817"/>
    </source>
</evidence>
<comment type="catalytic activity">
    <reaction evidence="13">
        <text>6 Fe(III)-[cytochrome c] + NH4(+) + 2 H2O = 6 Fe(II)-[cytochrome c] + nitrite + 8 H(+)</text>
        <dbReference type="Rhea" id="RHEA:13089"/>
        <dbReference type="Rhea" id="RHEA-COMP:10350"/>
        <dbReference type="Rhea" id="RHEA-COMP:14399"/>
        <dbReference type="ChEBI" id="CHEBI:15377"/>
        <dbReference type="ChEBI" id="CHEBI:15378"/>
        <dbReference type="ChEBI" id="CHEBI:16301"/>
        <dbReference type="ChEBI" id="CHEBI:28938"/>
        <dbReference type="ChEBI" id="CHEBI:29033"/>
        <dbReference type="ChEBI" id="CHEBI:29034"/>
        <dbReference type="EC" id="1.7.2.2"/>
    </reaction>
</comment>
<dbReference type="InterPro" id="IPR003321">
    <property type="entry name" value="Cyt_c552"/>
</dbReference>
<evidence type="ECO:0000313" key="16">
    <source>
        <dbReference type="EMBL" id="QDT13716.1"/>
    </source>
</evidence>
<evidence type="ECO:0000256" key="9">
    <source>
        <dbReference type="ARBA" id="ARBA00022837"/>
    </source>
</evidence>
<keyword evidence="12" id="KW-0408">Iron</keyword>
<keyword evidence="14" id="KW-0812">Transmembrane</keyword>
<keyword evidence="6" id="KW-0349">Heme</keyword>
<evidence type="ECO:0000256" key="2">
    <source>
        <dbReference type="ARBA" id="ARBA00004196"/>
    </source>
</evidence>
<evidence type="ECO:0000256" key="7">
    <source>
        <dbReference type="ARBA" id="ARBA00022723"/>
    </source>
</evidence>
<accession>A0A517P2W7</accession>
<evidence type="ECO:0000256" key="12">
    <source>
        <dbReference type="ARBA" id="ARBA00023004"/>
    </source>
</evidence>
<proteinExistence type="inferred from homology"/>
<feature type="transmembrane region" description="Helical" evidence="14">
    <location>
        <begin position="12"/>
        <end position="31"/>
    </location>
</feature>
<organism evidence="16 17">
    <name type="scientific">Stieleria marina</name>
    <dbReference type="NCBI Taxonomy" id="1930275"/>
    <lineage>
        <taxon>Bacteria</taxon>
        <taxon>Pseudomonadati</taxon>
        <taxon>Planctomycetota</taxon>
        <taxon>Planctomycetia</taxon>
        <taxon>Pirellulales</taxon>
        <taxon>Pirellulaceae</taxon>
        <taxon>Stieleria</taxon>
    </lineage>
</organism>
<dbReference type="EC" id="1.7.2.2" evidence="4"/>
<evidence type="ECO:0000256" key="6">
    <source>
        <dbReference type="ARBA" id="ARBA00022617"/>
    </source>
</evidence>
<comment type="cofactor">
    <cofactor evidence="1">
        <name>heme c</name>
        <dbReference type="ChEBI" id="CHEBI:61717"/>
    </cofactor>
</comment>
<evidence type="ECO:0000256" key="5">
    <source>
        <dbReference type="ARBA" id="ARBA00022448"/>
    </source>
</evidence>
<gene>
    <name evidence="16" type="ORF">K239x_57360</name>
</gene>
<dbReference type="SUPFAM" id="SSF48695">
    <property type="entry name" value="Multiheme cytochromes"/>
    <property type="match status" value="1"/>
</dbReference>
<keyword evidence="10" id="KW-0249">Electron transport</keyword>
<dbReference type="PANTHER" id="PTHR30633">
    <property type="entry name" value="CYTOCHROME C-552 RESPIRATORY NITRITE REDUCTASE"/>
    <property type="match status" value="1"/>
</dbReference>
<comment type="subcellular location">
    <subcellularLocation>
        <location evidence="2">Cell envelope</location>
    </subcellularLocation>
</comment>
<evidence type="ECO:0000256" key="13">
    <source>
        <dbReference type="ARBA" id="ARBA00049131"/>
    </source>
</evidence>
<keyword evidence="17" id="KW-1185">Reference proteome</keyword>
<dbReference type="GO" id="GO:0046872">
    <property type="term" value="F:metal ion binding"/>
    <property type="evidence" value="ECO:0007669"/>
    <property type="project" value="UniProtKB-KW"/>
</dbReference>
<dbReference type="GO" id="GO:0019645">
    <property type="term" value="P:anaerobic electron transport chain"/>
    <property type="evidence" value="ECO:0007669"/>
    <property type="project" value="TreeGrafter"/>
</dbReference>
<evidence type="ECO:0000256" key="4">
    <source>
        <dbReference type="ARBA" id="ARBA00011887"/>
    </source>
</evidence>
<dbReference type="EMBL" id="CP036526">
    <property type="protein sequence ID" value="QDT13716.1"/>
    <property type="molecule type" value="Genomic_DNA"/>
</dbReference>
<sequence>MDQSNSELRTAKWLLWASINLLIVGYFAYAITAPASIVKRPLLPGKTTHGHYQIELDCDACHAPVANEKTHSKSNVMQDACNRCHADQLSLAKDTHPAAKFNDPTNADRLLILDAQNCLSCHQEHVPDQTGQSGLTVPTDYCWHCHQDVADSRPSHVGMAFDSCATAGCHNYHDNRALYEKFLDQHHGEPDYLSIAALPKRNSFDKWSAEHADSVSLVASQSDAPLVAKGDARIPPLWQQSAHAAAGVNCRGCHGEMNENQVDEWTNSVAIDACGECHQRQTESFVRGKHGMRLASGLSPMTPAQARLPMHSDAAHRELTCAACHDDHEFDTQYASVGACQKCHADAHSMAYENSSHAVLWQQELAGELPAGSGVTCATCHMPRMTEGDEVWVSHDQNANLRPSETMAREICAHCHGLEFSLSSLSDPALAENCYSSEPATRIESVQMAHDWFVQRAEAKAQRAAEKARRSTKTKD</sequence>
<evidence type="ECO:0000256" key="1">
    <source>
        <dbReference type="ARBA" id="ARBA00001926"/>
    </source>
</evidence>
<keyword evidence="14" id="KW-1133">Transmembrane helix</keyword>
<dbReference type="GO" id="GO:0030288">
    <property type="term" value="C:outer membrane-bounded periplasmic space"/>
    <property type="evidence" value="ECO:0007669"/>
    <property type="project" value="TreeGrafter"/>
</dbReference>
<keyword evidence="7" id="KW-0479">Metal-binding</keyword>
<dbReference type="OrthoDB" id="234670at2"/>
<evidence type="ECO:0000256" key="11">
    <source>
        <dbReference type="ARBA" id="ARBA00023002"/>
    </source>
</evidence>
<keyword evidence="5" id="KW-0813">Transport</keyword>
<evidence type="ECO:0000259" key="15">
    <source>
        <dbReference type="Pfam" id="PF14537"/>
    </source>
</evidence>
<dbReference type="GO" id="GO:0020037">
    <property type="term" value="F:heme binding"/>
    <property type="evidence" value="ECO:0007669"/>
    <property type="project" value="TreeGrafter"/>
</dbReference>
<evidence type="ECO:0000256" key="8">
    <source>
        <dbReference type="ARBA" id="ARBA00022729"/>
    </source>
</evidence>